<name>Q6IHD4_DROME</name>
<protein>
    <submittedName>
        <fullName evidence="1">HDC02718</fullName>
    </submittedName>
</protein>
<dbReference type="EMBL" id="BK003482">
    <property type="protein sequence ID" value="DAA03681.1"/>
    <property type="molecule type" value="Genomic_DNA"/>
</dbReference>
<organism evidence="1">
    <name type="scientific">Drosophila melanogaster</name>
    <name type="common">Fruit fly</name>
    <dbReference type="NCBI Taxonomy" id="7227"/>
    <lineage>
        <taxon>Eukaryota</taxon>
        <taxon>Metazoa</taxon>
        <taxon>Ecdysozoa</taxon>
        <taxon>Arthropoda</taxon>
        <taxon>Hexapoda</taxon>
        <taxon>Insecta</taxon>
        <taxon>Pterygota</taxon>
        <taxon>Neoptera</taxon>
        <taxon>Endopterygota</taxon>
        <taxon>Diptera</taxon>
        <taxon>Brachycera</taxon>
        <taxon>Muscomorpha</taxon>
        <taxon>Ephydroidea</taxon>
        <taxon>Drosophilidae</taxon>
        <taxon>Drosophila</taxon>
        <taxon>Sophophora</taxon>
    </lineage>
</organism>
<proteinExistence type="predicted"/>
<evidence type="ECO:0000313" key="1">
    <source>
        <dbReference type="EMBL" id="DAA03681.1"/>
    </source>
</evidence>
<accession>Q6IHD4</accession>
<reference evidence="1" key="1">
    <citation type="journal article" date="2003" name="Genome Biol.">
        <title>An integrated gene annotation and transcriptional profiling approach towards the full gene content of the Drosophila genome.</title>
        <authorList>
            <person name="Hild M."/>
            <person name="Beckmann B."/>
            <person name="Haas S.A."/>
            <person name="Koch B."/>
            <person name="Solovyev V."/>
            <person name="Busold C."/>
            <person name="Fellenberg K."/>
            <person name="Boutros M."/>
            <person name="Vingron M."/>
            <person name="Sauer F."/>
            <person name="Hoheisel J.D."/>
            <person name="Paro R."/>
        </authorList>
    </citation>
    <scope>NUCLEOTIDE SEQUENCE</scope>
</reference>
<gene>
    <name evidence="1" type="ORF">HDC02718</name>
</gene>
<sequence>MTMGIFVCRFKDNDIEVKRKDGIILLRELAAEVKNFMDFKRNAVMWLNLSKAQGNGGGPPTLKFEDGTKKHNKTITRGDRTPSPVGHWRKVENNKLPWGQSDCDGGGTGGGESARGRRQIEIKVRPPQAQVFDGARSCCVCVPSSVTGREAPLLAKGLTAGHAHATEDIPILRSLRSVSLCGTPLCPLRVNEVPCYPGNLHGPRWVNNTQ</sequence>
<dbReference type="AlphaFoldDB" id="Q6IHD4"/>